<comment type="caution">
    <text evidence="1">The sequence shown here is derived from an EMBL/GenBank/DDBJ whole genome shotgun (WGS) entry which is preliminary data.</text>
</comment>
<protein>
    <submittedName>
        <fullName evidence="1">Uncharacterized protein</fullName>
    </submittedName>
</protein>
<dbReference type="AlphaFoldDB" id="A0A645DMD4"/>
<gene>
    <name evidence="1" type="ORF">SDC9_137607</name>
</gene>
<proteinExistence type="predicted"/>
<sequence length="106" mass="11308">MLAREDEQFSGTAGGSAIPFSRMRCIAQATLEAVKACTGGKSFFELASVELIHSNGRAIAVSQVYCLPENVPLIGCVYADPDHDAAVAQSVLDAINRKLEIYTADM</sequence>
<reference evidence="1" key="1">
    <citation type="submission" date="2019-08" db="EMBL/GenBank/DDBJ databases">
        <authorList>
            <person name="Kucharzyk K."/>
            <person name="Murdoch R.W."/>
            <person name="Higgins S."/>
            <person name="Loffler F."/>
        </authorList>
    </citation>
    <scope>NUCLEOTIDE SEQUENCE</scope>
</reference>
<name>A0A645DMD4_9ZZZZ</name>
<accession>A0A645DMD4</accession>
<evidence type="ECO:0000313" key="1">
    <source>
        <dbReference type="EMBL" id="MPM90486.1"/>
    </source>
</evidence>
<dbReference type="EMBL" id="VSSQ01037719">
    <property type="protein sequence ID" value="MPM90486.1"/>
    <property type="molecule type" value="Genomic_DNA"/>
</dbReference>
<organism evidence="1">
    <name type="scientific">bioreactor metagenome</name>
    <dbReference type="NCBI Taxonomy" id="1076179"/>
    <lineage>
        <taxon>unclassified sequences</taxon>
        <taxon>metagenomes</taxon>
        <taxon>ecological metagenomes</taxon>
    </lineage>
</organism>